<dbReference type="PANTHER" id="PTHR31734">
    <property type="entry name" value="AUXIN-RESPONSIVE PROTEIN IAA17"/>
    <property type="match status" value="1"/>
</dbReference>
<evidence type="ECO:0000256" key="2">
    <source>
        <dbReference type="ARBA" id="ARBA00006728"/>
    </source>
</evidence>
<organism evidence="12 13">
    <name type="scientific">Brassica cretica</name>
    <name type="common">Mustard</name>
    <dbReference type="NCBI Taxonomy" id="69181"/>
    <lineage>
        <taxon>Eukaryota</taxon>
        <taxon>Viridiplantae</taxon>
        <taxon>Streptophyta</taxon>
        <taxon>Embryophyta</taxon>
        <taxon>Tracheophyta</taxon>
        <taxon>Spermatophyta</taxon>
        <taxon>Magnoliopsida</taxon>
        <taxon>eudicotyledons</taxon>
        <taxon>Gunneridae</taxon>
        <taxon>Pentapetalae</taxon>
        <taxon>rosids</taxon>
        <taxon>malvids</taxon>
        <taxon>Brassicales</taxon>
        <taxon>Brassicaceae</taxon>
        <taxon>Brassiceae</taxon>
        <taxon>Brassica</taxon>
    </lineage>
</organism>
<evidence type="ECO:0000313" key="13">
    <source>
        <dbReference type="Proteomes" id="UP000712281"/>
    </source>
</evidence>
<feature type="region of interest" description="Disordered" evidence="10">
    <location>
        <begin position="69"/>
        <end position="126"/>
    </location>
</feature>
<dbReference type="PROSITE" id="PS51745">
    <property type="entry name" value="PB1"/>
    <property type="match status" value="2"/>
</dbReference>
<proteinExistence type="inferred from homology"/>
<feature type="region of interest" description="Disordered" evidence="10">
    <location>
        <begin position="305"/>
        <end position="338"/>
    </location>
</feature>
<evidence type="ECO:0000256" key="10">
    <source>
        <dbReference type="SAM" id="MobiDB-lite"/>
    </source>
</evidence>
<reference evidence="12" key="1">
    <citation type="submission" date="2019-12" db="EMBL/GenBank/DDBJ databases">
        <title>Genome sequencing and annotation of Brassica cretica.</title>
        <authorList>
            <person name="Studholme D.J."/>
            <person name="Sarris P.F."/>
        </authorList>
    </citation>
    <scope>NUCLEOTIDE SEQUENCE</scope>
    <source>
        <strain evidence="12">PFS-001/15</strain>
        <tissue evidence="12">Leaf</tissue>
    </source>
</reference>
<dbReference type="PANTHER" id="PTHR31734:SF148">
    <property type="entry name" value="AUXIN-RESPONSIVE PROTEIN"/>
    <property type="match status" value="1"/>
</dbReference>
<dbReference type="EMBL" id="QGKW02001660">
    <property type="protein sequence ID" value="KAF2580985.1"/>
    <property type="molecule type" value="Genomic_DNA"/>
</dbReference>
<evidence type="ECO:0000256" key="6">
    <source>
        <dbReference type="ARBA" id="ARBA00023242"/>
    </source>
</evidence>
<evidence type="ECO:0000256" key="3">
    <source>
        <dbReference type="ARBA" id="ARBA00022491"/>
    </source>
</evidence>
<protein>
    <recommendedName>
        <fullName evidence="9">Auxin-responsive protein</fullName>
    </recommendedName>
</protein>
<dbReference type="InterPro" id="IPR003311">
    <property type="entry name" value="AUX_IAA"/>
</dbReference>
<gene>
    <name evidence="12" type="ORF">F2Q68_00006793</name>
</gene>
<keyword evidence="7 9" id="KW-0927">Auxin signaling pathway</keyword>
<dbReference type="Gene3D" id="3.10.20.90">
    <property type="entry name" value="Phosphatidylinositol 3-kinase Catalytic Subunit, Chain A, domain 1"/>
    <property type="match status" value="2"/>
</dbReference>
<comment type="subunit">
    <text evidence="9">Homodimers and heterodimers.</text>
</comment>
<keyword evidence="3 9" id="KW-0678">Repressor</keyword>
<feature type="domain" description="PB1" evidence="11">
    <location>
        <begin position="342"/>
        <end position="441"/>
    </location>
</feature>
<feature type="compositionally biased region" description="Polar residues" evidence="10">
    <location>
        <begin position="305"/>
        <end position="321"/>
    </location>
</feature>
<evidence type="ECO:0000256" key="4">
    <source>
        <dbReference type="ARBA" id="ARBA00023015"/>
    </source>
</evidence>
<evidence type="ECO:0000313" key="12">
    <source>
        <dbReference type="EMBL" id="KAF2580985.1"/>
    </source>
</evidence>
<comment type="similarity">
    <text evidence="2 9">Belongs to the Aux/IAA family.</text>
</comment>
<accession>A0A8S9JG15</accession>
<evidence type="ECO:0000256" key="7">
    <source>
        <dbReference type="ARBA" id="ARBA00023294"/>
    </source>
</evidence>
<keyword evidence="6 9" id="KW-0539">Nucleus</keyword>
<evidence type="ECO:0000259" key="11">
    <source>
        <dbReference type="PROSITE" id="PS51745"/>
    </source>
</evidence>
<dbReference type="InterPro" id="IPR033389">
    <property type="entry name" value="AUX/IAA_dom"/>
</dbReference>
<dbReference type="AlphaFoldDB" id="A0A8S9JG15"/>
<evidence type="ECO:0000256" key="5">
    <source>
        <dbReference type="ARBA" id="ARBA00023163"/>
    </source>
</evidence>
<name>A0A8S9JG15_BRACR</name>
<sequence length="460" mass="50864">MEGYSRNGEISPKLLHLIPQGTRRNWFHDDQASVYNTEEKKLVLKLGPPGEDEHEDGSSMLRHIKKEAKDKSTLSLAGKHFSPSSTTNKPTSQKRTAPGPVVGWPPVRSFRKNLANGSSSKLGNDSTSNAVVLKNQKCDDDNGRAMTMEPKRQGGLFVKINMYGVPIGRKVDLNSHNSYEQLSFTVDKLFRGLLAAQRESFGEEEKPITGLLDGHGEYTLTYEDSEGEKMLVGDVPWHMFVSSVKRLRVIKTSKISSALTYGNGKSSVAFINSASAAVMNYESERNAPGPVVGWPPVRSFRKNLANGSSSKLGNESTSVLKNQKCDDDNGREKTKEPKRQGGLFVKINMYGVPIGRKVDLSAHNSYEQLSLTVDKLFRGLLAAQRESLSFGEEVKPITGLLNGNGEYTLTYEDNEGDKMLVGDVPWHMFVSLVKRLRVIKTSEISSALTYANGKQENMRS</sequence>
<dbReference type="GO" id="GO:0006355">
    <property type="term" value="P:regulation of DNA-templated transcription"/>
    <property type="evidence" value="ECO:0007669"/>
    <property type="project" value="InterPro"/>
</dbReference>
<dbReference type="GO" id="GO:0009734">
    <property type="term" value="P:auxin-activated signaling pathway"/>
    <property type="evidence" value="ECO:0007669"/>
    <property type="project" value="UniProtKB-UniRule"/>
</dbReference>
<dbReference type="GO" id="GO:0005634">
    <property type="term" value="C:nucleus"/>
    <property type="evidence" value="ECO:0007669"/>
    <property type="project" value="UniProtKB-SubCell"/>
</dbReference>
<keyword evidence="4 9" id="KW-0805">Transcription regulation</keyword>
<keyword evidence="5 9" id="KW-0804">Transcription</keyword>
<dbReference type="SUPFAM" id="SSF54277">
    <property type="entry name" value="CAD &amp; PB1 domains"/>
    <property type="match status" value="2"/>
</dbReference>
<dbReference type="FunFam" id="3.10.20.90:FF:000225">
    <property type="entry name" value="Auxin-responsive protein"/>
    <property type="match status" value="2"/>
</dbReference>
<dbReference type="InterPro" id="IPR053793">
    <property type="entry name" value="PB1-like"/>
</dbReference>
<feature type="compositionally biased region" description="Polar residues" evidence="10">
    <location>
        <begin position="115"/>
        <end position="126"/>
    </location>
</feature>
<comment type="caution">
    <text evidence="12">The sequence shown here is derived from an EMBL/GenBank/DDBJ whole genome shotgun (WGS) entry which is preliminary data.</text>
</comment>
<feature type="compositionally biased region" description="Polar residues" evidence="10">
    <location>
        <begin position="82"/>
        <end position="95"/>
    </location>
</feature>
<evidence type="ECO:0000256" key="1">
    <source>
        <dbReference type="ARBA" id="ARBA00004123"/>
    </source>
</evidence>
<comment type="subcellular location">
    <subcellularLocation>
        <location evidence="1 9">Nucleus</location>
    </subcellularLocation>
</comment>
<dbReference type="Pfam" id="PF02309">
    <property type="entry name" value="AUX_IAA"/>
    <property type="match status" value="2"/>
</dbReference>
<comment type="function">
    <text evidence="8">Aux/IAA proteins are short-lived transcriptional factors that function as repressors of early auxin response genes at low auxin concentrations. Repression is thought to result from the interaction with auxin response factors (ARFs), proteins that bind to the auxin-responsive promoter element (AuxRE). Formation of heterodimers with ARF proteins may alter their ability to modulate early auxin response genes expression.</text>
</comment>
<feature type="compositionally biased region" description="Basic and acidic residues" evidence="10">
    <location>
        <begin position="323"/>
        <end position="338"/>
    </location>
</feature>
<dbReference type="Proteomes" id="UP000712281">
    <property type="component" value="Unassembled WGS sequence"/>
</dbReference>
<evidence type="ECO:0000256" key="9">
    <source>
        <dbReference type="RuleBase" id="RU004549"/>
    </source>
</evidence>
<feature type="domain" description="PB1" evidence="11">
    <location>
        <begin position="155"/>
        <end position="260"/>
    </location>
</feature>
<evidence type="ECO:0000256" key="8">
    <source>
        <dbReference type="ARBA" id="ARBA00025283"/>
    </source>
</evidence>